<dbReference type="NCBIfam" id="NF003918">
    <property type="entry name" value="PRK05443.1-2"/>
    <property type="match status" value="1"/>
</dbReference>
<dbReference type="NCBIfam" id="NF003917">
    <property type="entry name" value="PRK05443.1-1"/>
    <property type="match status" value="1"/>
</dbReference>
<keyword evidence="6" id="KW-0460">Magnesium</keyword>
<comment type="cofactor">
    <cofactor evidence="6">
        <name>Mg(2+)</name>
        <dbReference type="ChEBI" id="CHEBI:18420"/>
    </cofactor>
</comment>
<comment type="PTM">
    <text evidence="6 7">An intermediate of this reaction is the autophosphorylated ppk in which a phosphate is covalently linked to a histidine residue through a N-P bond.</text>
</comment>
<keyword evidence="6" id="KW-0479">Metal-binding</keyword>
<evidence type="ECO:0000313" key="13">
    <source>
        <dbReference type="EMBL" id="AEE15753.1"/>
    </source>
</evidence>
<dbReference type="CDD" id="cd09165">
    <property type="entry name" value="PLDc_PaPPK1_C1_like"/>
    <property type="match status" value="1"/>
</dbReference>
<feature type="domain" description="Polyphosphate kinase middle" evidence="9">
    <location>
        <begin position="122"/>
        <end position="309"/>
    </location>
</feature>
<dbReference type="Gene3D" id="3.30.870.10">
    <property type="entry name" value="Endonuclease Chain A"/>
    <property type="match status" value="2"/>
</dbReference>
<feature type="domain" description="Polyphosphate kinase N-terminal" evidence="10">
    <location>
        <begin position="7"/>
        <end position="112"/>
    </location>
</feature>
<feature type="region of interest" description="Disordered" evidence="8">
    <location>
        <begin position="659"/>
        <end position="678"/>
    </location>
</feature>
<dbReference type="SUPFAM" id="SSF143724">
    <property type="entry name" value="PHP14-like"/>
    <property type="match status" value="1"/>
</dbReference>
<dbReference type="KEGG" id="tbe:Trebr_0306"/>
<dbReference type="GO" id="GO:0006799">
    <property type="term" value="P:polyphosphate biosynthetic process"/>
    <property type="evidence" value="ECO:0007669"/>
    <property type="project" value="UniProtKB-UniRule"/>
</dbReference>
<evidence type="ECO:0000256" key="4">
    <source>
        <dbReference type="ARBA" id="ARBA00022777"/>
    </source>
</evidence>
<keyword evidence="3 6" id="KW-0547">Nucleotide-binding</keyword>
<evidence type="ECO:0000256" key="8">
    <source>
        <dbReference type="SAM" id="MobiDB-lite"/>
    </source>
</evidence>
<dbReference type="InterPro" id="IPR025198">
    <property type="entry name" value="PPK_N_dom"/>
</dbReference>
<dbReference type="EC" id="2.7.4.1" evidence="6 7"/>
<feature type="binding site" evidence="6">
    <location>
        <position position="474"/>
    </location>
    <ligand>
        <name>ATP</name>
        <dbReference type="ChEBI" id="CHEBI:30616"/>
    </ligand>
</feature>
<evidence type="ECO:0000259" key="12">
    <source>
        <dbReference type="Pfam" id="PF17941"/>
    </source>
</evidence>
<dbReference type="Pfam" id="PF02503">
    <property type="entry name" value="PP_kinase"/>
    <property type="match status" value="1"/>
</dbReference>
<evidence type="ECO:0000256" key="1">
    <source>
        <dbReference type="ARBA" id="ARBA00022553"/>
    </source>
</evidence>
<keyword evidence="4 6" id="KW-0418">Kinase</keyword>
<feature type="binding site" evidence="6">
    <location>
        <position position="570"/>
    </location>
    <ligand>
        <name>ATP</name>
        <dbReference type="ChEBI" id="CHEBI:30616"/>
    </ligand>
</feature>
<dbReference type="InterPro" id="IPR024953">
    <property type="entry name" value="PP_kinase_middle"/>
</dbReference>
<dbReference type="Proteomes" id="UP000006546">
    <property type="component" value="Chromosome"/>
</dbReference>
<keyword evidence="2 6" id="KW-0808">Transferase</keyword>
<dbReference type="OrthoDB" id="9761456at2"/>
<organism evidence="13 14">
    <name type="scientific">Treponema brennaborense (strain DSM 12168 / CIP 105900 / DD5/3)</name>
    <dbReference type="NCBI Taxonomy" id="906968"/>
    <lineage>
        <taxon>Bacteria</taxon>
        <taxon>Pseudomonadati</taxon>
        <taxon>Spirochaetota</taxon>
        <taxon>Spirochaetia</taxon>
        <taxon>Spirochaetales</taxon>
        <taxon>Treponemataceae</taxon>
        <taxon>Treponema</taxon>
    </lineage>
</organism>
<dbReference type="SUPFAM" id="SSF140356">
    <property type="entry name" value="PPK N-terminal domain-like"/>
    <property type="match status" value="1"/>
</dbReference>
<accession>F4LMJ1</accession>
<dbReference type="HAMAP" id="MF_00347">
    <property type="entry name" value="Polyphosphate_kinase"/>
    <property type="match status" value="1"/>
</dbReference>
<dbReference type="Gene3D" id="3.30.1840.10">
    <property type="entry name" value="Polyphosphate kinase middle domain"/>
    <property type="match status" value="1"/>
</dbReference>
<evidence type="ECO:0000256" key="5">
    <source>
        <dbReference type="ARBA" id="ARBA00022840"/>
    </source>
</evidence>
<dbReference type="STRING" id="906968.Trebr_0306"/>
<dbReference type="GO" id="GO:0008976">
    <property type="term" value="F:polyphosphate kinase activity"/>
    <property type="evidence" value="ECO:0007669"/>
    <property type="project" value="UniProtKB-UniRule"/>
</dbReference>
<protein>
    <recommendedName>
        <fullName evidence="6 7">Polyphosphate kinase</fullName>
        <ecNumber evidence="6 7">2.7.4.1</ecNumber>
    </recommendedName>
    <alternativeName>
        <fullName evidence="6">ATP-polyphosphate phosphotransferase</fullName>
    </alternativeName>
    <alternativeName>
        <fullName evidence="6">Polyphosphoric acid kinase</fullName>
    </alternativeName>
</protein>
<evidence type="ECO:0000259" key="9">
    <source>
        <dbReference type="Pfam" id="PF02503"/>
    </source>
</evidence>
<dbReference type="InterPro" id="IPR025200">
    <property type="entry name" value="PPK_C_dom2"/>
</dbReference>
<dbReference type="PANTHER" id="PTHR30218">
    <property type="entry name" value="POLYPHOSPHATE KINASE"/>
    <property type="match status" value="1"/>
</dbReference>
<dbReference type="NCBIfam" id="TIGR03705">
    <property type="entry name" value="poly_P_kin"/>
    <property type="match status" value="1"/>
</dbReference>
<dbReference type="Pfam" id="PF13090">
    <property type="entry name" value="PP_kinase_C"/>
    <property type="match status" value="1"/>
</dbReference>
<dbReference type="CDD" id="cd09168">
    <property type="entry name" value="PLDc_PaPPK1_C2_like"/>
    <property type="match status" value="1"/>
</dbReference>
<evidence type="ECO:0000256" key="3">
    <source>
        <dbReference type="ARBA" id="ARBA00022741"/>
    </source>
</evidence>
<keyword evidence="1 6" id="KW-0597">Phosphoprotein</keyword>
<feature type="binding site" evidence="6">
    <location>
        <position position="411"/>
    </location>
    <ligand>
        <name>Mg(2+)</name>
        <dbReference type="ChEBI" id="CHEBI:18420"/>
    </ligand>
</feature>
<keyword evidence="5 6" id="KW-0067">ATP-binding</keyword>
<dbReference type="Gene3D" id="1.20.58.310">
    <property type="entry name" value="Polyphosphate kinase N-terminal domain"/>
    <property type="match status" value="1"/>
</dbReference>
<feature type="domain" description="Polyphosphate kinase C-terminal" evidence="11">
    <location>
        <begin position="509"/>
        <end position="681"/>
    </location>
</feature>
<dbReference type="SUPFAM" id="SSF56024">
    <property type="entry name" value="Phospholipase D/nuclease"/>
    <property type="match status" value="2"/>
</dbReference>
<proteinExistence type="inferred from homology"/>
<dbReference type="InterPro" id="IPR003414">
    <property type="entry name" value="PP_kinase"/>
</dbReference>
<dbReference type="Pfam" id="PF13089">
    <property type="entry name" value="PP_kinase_N"/>
    <property type="match status" value="1"/>
</dbReference>
<feature type="binding site" evidence="6">
    <location>
        <position position="381"/>
    </location>
    <ligand>
        <name>Mg(2+)</name>
        <dbReference type="ChEBI" id="CHEBI:18420"/>
    </ligand>
</feature>
<dbReference type="PIRSF" id="PIRSF015589">
    <property type="entry name" value="PP_kinase"/>
    <property type="match status" value="1"/>
</dbReference>
<sequence>MKRPYTFFNRELSWIEFNARVLYEGCRRDIPVIERLKFLAIVSSNFDEFFMVRVAGLKRQQKAQPDKRDIAGLTAEEQLSAIAKRVHELVENQYRVLMNEVIPALSAEGIEYVPPKNYTAQQRLFTQTLFQDEIFPLLTPLRTDTAEFPHISNLKLHAAFLLSPLPDITVRNDAFAAQNGEQPVAVVQVPSAIPRIVVLPSPAGRKMFSVLDDIISEYGTLLFPGYTVEETMLFKVTRDADFAVDEDAGSDFIQAMEEVLEKRQSSFPVRLVCTRTSPAILAFLMEKQHLSEKDVYRVEGLLDPSTLLDLADLPEAAALKYEDWERFYPEELHKDVPLWDTLKQRDILLHVPYQSYEPVISFVNDAADDGDVLAIKMTLYRTSGNSPIIRALERAARNGKQVTVFVELKARFDEKQNISWAAQLEKAGVIVVYGIVNLKVHAKILLVVRRESAGIRRYVHLSTGNYNDKTAKFYVDMSLFTANQEIANDATLFFNIISGYSVIQPMKRLIMAPVNLKSRLIDLIEREISLSTPESPGLIMAKMNSLGHREIIEALYRASRAGVQIALNVRGICMLVPGVREQSEHICVTGIIDRYLEHTRIFYFLNGGAEELYLSSADWMPRNLDRRVELMFPITQENIFKTVKDTLLSYFKDNTHAQRLQPDGSWQPVQAAPREENSSAQRHFYHSYRQIAEISKREIPLEFVVRRKD</sequence>
<dbReference type="HOGENOM" id="CLU_009678_5_0_12"/>
<dbReference type="AlphaFoldDB" id="F4LMJ1"/>
<dbReference type="InterPro" id="IPR036830">
    <property type="entry name" value="PP_kinase_middle_dom_sf"/>
</dbReference>
<dbReference type="NCBIfam" id="NF003921">
    <property type="entry name" value="PRK05443.2-2"/>
    <property type="match status" value="1"/>
</dbReference>
<evidence type="ECO:0000259" key="10">
    <source>
        <dbReference type="Pfam" id="PF13089"/>
    </source>
</evidence>
<evidence type="ECO:0000259" key="11">
    <source>
        <dbReference type="Pfam" id="PF13090"/>
    </source>
</evidence>
<dbReference type="GO" id="GO:0005524">
    <property type="term" value="F:ATP binding"/>
    <property type="evidence" value="ECO:0007669"/>
    <property type="project" value="UniProtKB-KW"/>
</dbReference>
<dbReference type="eggNOG" id="COG0855">
    <property type="taxonomic scope" value="Bacteria"/>
</dbReference>
<feature type="binding site" evidence="6">
    <location>
        <position position="598"/>
    </location>
    <ligand>
        <name>ATP</name>
        <dbReference type="ChEBI" id="CHEBI:30616"/>
    </ligand>
</feature>
<comment type="function">
    <text evidence="6 7">Catalyzes the reversible transfer of the terminal phosphate of ATP to form a long-chain polyphosphate (polyP).</text>
</comment>
<dbReference type="EMBL" id="CP002696">
    <property type="protein sequence ID" value="AEE15753.1"/>
    <property type="molecule type" value="Genomic_DNA"/>
</dbReference>
<gene>
    <name evidence="6" type="primary">ppk</name>
    <name evidence="13" type="ordered locus">Trebr_0306</name>
</gene>
<dbReference type="PANTHER" id="PTHR30218:SF0">
    <property type="entry name" value="POLYPHOSPHATE KINASE"/>
    <property type="match status" value="1"/>
</dbReference>
<dbReference type="Pfam" id="PF17941">
    <property type="entry name" value="PP_kinase_C_1"/>
    <property type="match status" value="1"/>
</dbReference>
<dbReference type="GO" id="GO:0046872">
    <property type="term" value="F:metal ion binding"/>
    <property type="evidence" value="ECO:0007669"/>
    <property type="project" value="UniProtKB-KW"/>
</dbReference>
<comment type="similarity">
    <text evidence="6 7">Belongs to the polyphosphate kinase 1 (PPK1) family.</text>
</comment>
<evidence type="ECO:0000256" key="7">
    <source>
        <dbReference type="RuleBase" id="RU003800"/>
    </source>
</evidence>
<evidence type="ECO:0000256" key="6">
    <source>
        <dbReference type="HAMAP-Rule" id="MF_00347"/>
    </source>
</evidence>
<name>F4LMJ1_TREBD</name>
<dbReference type="GO" id="GO:0009358">
    <property type="term" value="C:polyphosphate kinase complex"/>
    <property type="evidence" value="ECO:0007669"/>
    <property type="project" value="InterPro"/>
</dbReference>
<feature type="active site" description="Phosphohistidine intermediate" evidence="6">
    <location>
        <position position="441"/>
    </location>
</feature>
<comment type="catalytic activity">
    <reaction evidence="6 7">
        <text>[phosphate](n) + ATP = [phosphate](n+1) + ADP</text>
        <dbReference type="Rhea" id="RHEA:19573"/>
        <dbReference type="Rhea" id="RHEA-COMP:9859"/>
        <dbReference type="Rhea" id="RHEA-COMP:14280"/>
        <dbReference type="ChEBI" id="CHEBI:16838"/>
        <dbReference type="ChEBI" id="CHEBI:30616"/>
        <dbReference type="ChEBI" id="CHEBI:456216"/>
        <dbReference type="EC" id="2.7.4.1"/>
    </reaction>
</comment>
<evidence type="ECO:0000313" key="14">
    <source>
        <dbReference type="Proteomes" id="UP000006546"/>
    </source>
</evidence>
<feature type="binding site" evidence="6">
    <location>
        <position position="45"/>
    </location>
    <ligand>
        <name>ATP</name>
        <dbReference type="ChEBI" id="CHEBI:30616"/>
    </ligand>
</feature>
<dbReference type="InterPro" id="IPR036832">
    <property type="entry name" value="PPK_N_dom_sf"/>
</dbReference>
<feature type="domain" description="Polyphosphate kinase C-terminal" evidence="12">
    <location>
        <begin position="339"/>
        <end position="501"/>
    </location>
</feature>
<reference evidence="14" key="1">
    <citation type="submission" date="2011-04" db="EMBL/GenBank/DDBJ databases">
        <title>The complete genome of Treponema brennaborense DSM 12168.</title>
        <authorList>
            <person name="Lucas S."/>
            <person name="Han J."/>
            <person name="Lapidus A."/>
            <person name="Bruce D."/>
            <person name="Goodwin L."/>
            <person name="Pitluck S."/>
            <person name="Peters L."/>
            <person name="Kyrpides N."/>
            <person name="Mavromatis K."/>
            <person name="Ivanova N."/>
            <person name="Mikhailova N."/>
            <person name="Pagani I."/>
            <person name="Teshima H."/>
            <person name="Detter J.C."/>
            <person name="Tapia R."/>
            <person name="Han C."/>
            <person name="Land M."/>
            <person name="Hauser L."/>
            <person name="Markowitz V."/>
            <person name="Cheng J.-F."/>
            <person name="Hugenholtz P."/>
            <person name="Woyke T."/>
            <person name="Wu D."/>
            <person name="Gronow S."/>
            <person name="Wellnitz S."/>
            <person name="Brambilla E."/>
            <person name="Klenk H.-P."/>
            <person name="Eisen J.A."/>
        </authorList>
    </citation>
    <scope>NUCLEOTIDE SEQUENCE [LARGE SCALE GENOMIC DNA]</scope>
    <source>
        <strain evidence="14">DSM 12168 / CIP 105900 / DD5/3</strain>
    </source>
</reference>
<keyword evidence="14" id="KW-1185">Reference proteome</keyword>
<dbReference type="InterPro" id="IPR041108">
    <property type="entry name" value="PP_kinase_C_1"/>
</dbReference>
<evidence type="ECO:0000256" key="2">
    <source>
        <dbReference type="ARBA" id="ARBA00022679"/>
    </source>
</evidence>